<dbReference type="PANTHER" id="PTHR40590:SF1">
    <property type="entry name" value="CYTOPLASMIC PROTEIN"/>
    <property type="match status" value="1"/>
</dbReference>
<evidence type="ECO:0000256" key="1">
    <source>
        <dbReference type="SAM" id="SignalP"/>
    </source>
</evidence>
<keyword evidence="1" id="KW-0732">Signal</keyword>
<protein>
    <recommendedName>
        <fullName evidence="4">TraB family protein</fullName>
    </recommendedName>
</protein>
<evidence type="ECO:0000313" key="3">
    <source>
        <dbReference type="Proteomes" id="UP000247792"/>
    </source>
</evidence>
<dbReference type="InterPro" id="IPR047111">
    <property type="entry name" value="YbaP-like"/>
</dbReference>
<dbReference type="Proteomes" id="UP000247792">
    <property type="component" value="Unassembled WGS sequence"/>
</dbReference>
<keyword evidence="3" id="KW-1185">Reference proteome</keyword>
<organism evidence="2 3">
    <name type="scientific">Undibacterium pigrum</name>
    <dbReference type="NCBI Taxonomy" id="401470"/>
    <lineage>
        <taxon>Bacteria</taxon>
        <taxon>Pseudomonadati</taxon>
        <taxon>Pseudomonadota</taxon>
        <taxon>Betaproteobacteria</taxon>
        <taxon>Burkholderiales</taxon>
        <taxon>Oxalobacteraceae</taxon>
        <taxon>Undibacterium</taxon>
    </lineage>
</organism>
<gene>
    <name evidence="2" type="ORF">DFR42_102282</name>
</gene>
<dbReference type="PANTHER" id="PTHR40590">
    <property type="entry name" value="CYTOPLASMIC PROTEIN-RELATED"/>
    <property type="match status" value="1"/>
</dbReference>
<dbReference type="Pfam" id="PF01963">
    <property type="entry name" value="TraB_PrgY_gumN"/>
    <property type="match status" value="1"/>
</dbReference>
<comment type="caution">
    <text evidence="2">The sequence shown here is derived from an EMBL/GenBank/DDBJ whole genome shotgun (WGS) entry which is preliminary data.</text>
</comment>
<feature type="chain" id="PRO_5016452669" description="TraB family protein" evidence="1">
    <location>
        <begin position="30"/>
        <end position="301"/>
    </location>
</feature>
<dbReference type="AlphaFoldDB" id="A0A318JDN1"/>
<evidence type="ECO:0008006" key="4">
    <source>
        <dbReference type="Google" id="ProtNLM"/>
    </source>
</evidence>
<proteinExistence type="predicted"/>
<dbReference type="InterPro" id="IPR002816">
    <property type="entry name" value="TraB/PrgY/GumN_fam"/>
</dbReference>
<dbReference type="EMBL" id="QJKB01000002">
    <property type="protein sequence ID" value="PXX45070.1"/>
    <property type="molecule type" value="Genomic_DNA"/>
</dbReference>
<name>A0A318JDN1_9BURK</name>
<reference evidence="2 3" key="1">
    <citation type="submission" date="2018-05" db="EMBL/GenBank/DDBJ databases">
        <title>Genomic Encyclopedia of Type Strains, Phase IV (KMG-IV): sequencing the most valuable type-strain genomes for metagenomic binning, comparative biology and taxonomic classification.</title>
        <authorList>
            <person name="Goeker M."/>
        </authorList>
    </citation>
    <scope>NUCLEOTIDE SEQUENCE [LARGE SCALE GENOMIC DNA]</scope>
    <source>
        <strain evidence="2 3">DSM 19792</strain>
    </source>
</reference>
<dbReference type="CDD" id="cd14789">
    <property type="entry name" value="Tiki"/>
    <property type="match status" value="1"/>
</dbReference>
<accession>A0A318JDN1</accession>
<feature type="signal peptide" evidence="1">
    <location>
        <begin position="1"/>
        <end position="29"/>
    </location>
</feature>
<dbReference type="RefSeq" id="WP_170133452.1">
    <property type="nucleotide sequence ID" value="NZ_QJKB01000002.1"/>
</dbReference>
<evidence type="ECO:0000313" key="2">
    <source>
        <dbReference type="EMBL" id="PXX45070.1"/>
    </source>
</evidence>
<sequence>MKFKTSLSQLTLKCLAVLGLTVAASHAFAQAETPAKGVFWEVKSEKNTAYLFGSIHLAKASFYPLPEAVDKAYKQADTLVVEVDTTDTKAAEKAMPFFTYTAPDKLENHIKKTTWESLQSLVGPAAAQFQSLKPTIVATALSIGVFRQQGYDASKGVDLHYVLRAKQDKKEIVELESTAFQASVLGGLPDEDADAMLAQTLDGLKSGDTLRETAGMIAAWKSGDAEGLAKILQDAASKDAGSKKLMKLLLDDRNQGMSKKILDLHEKGKKLFIVVGAGHLTGANSIIELLEKQGLEVKQIK</sequence>